<proteinExistence type="predicted"/>
<dbReference type="Proteomes" id="UP001501083">
    <property type="component" value="Unassembled WGS sequence"/>
</dbReference>
<comment type="caution">
    <text evidence="2">The sequence shown here is derived from an EMBL/GenBank/DDBJ whole genome shotgun (WGS) entry which is preliminary data.</text>
</comment>
<keyword evidence="1" id="KW-1133">Transmembrane helix</keyword>
<feature type="transmembrane region" description="Helical" evidence="1">
    <location>
        <begin position="6"/>
        <end position="27"/>
    </location>
</feature>
<keyword evidence="3" id="KW-1185">Reference proteome</keyword>
<evidence type="ECO:0000313" key="3">
    <source>
        <dbReference type="Proteomes" id="UP001501083"/>
    </source>
</evidence>
<feature type="transmembrane region" description="Helical" evidence="1">
    <location>
        <begin position="70"/>
        <end position="92"/>
    </location>
</feature>
<evidence type="ECO:0000256" key="1">
    <source>
        <dbReference type="SAM" id="Phobius"/>
    </source>
</evidence>
<dbReference type="EMBL" id="BAABKY010000001">
    <property type="protein sequence ID" value="GAA5071645.1"/>
    <property type="molecule type" value="Genomic_DNA"/>
</dbReference>
<sequence>MDAFNYLAVMVSMVLGLGLTQLFAGIGNMVQIRRRVKPYWLHYVWVVLAIGLHLQMWWSFWMMRVVQDWTYTGFAFVLLGPALLVIASHVLLPEMIDGTIDTERHYYDTRGVFFCLLAAAGAWALVLEAVMGLRSLLVPVRAVQLAGIGLMLLCAWSPNRRVHAVCTLLVIAMLISTTLLTRYRLGQAGLVE</sequence>
<protein>
    <recommendedName>
        <fullName evidence="4">GGDEF domain-containing protein</fullName>
    </recommendedName>
</protein>
<feature type="transmembrane region" description="Helical" evidence="1">
    <location>
        <begin position="136"/>
        <end position="155"/>
    </location>
</feature>
<accession>A0ABP9L9D4</accession>
<name>A0ABP9L9D4_9GAMM</name>
<organism evidence="2 3">
    <name type="scientific">Lysobacter panacisoli</name>
    <dbReference type="NCBI Taxonomy" id="1255263"/>
    <lineage>
        <taxon>Bacteria</taxon>
        <taxon>Pseudomonadati</taxon>
        <taxon>Pseudomonadota</taxon>
        <taxon>Gammaproteobacteria</taxon>
        <taxon>Lysobacterales</taxon>
        <taxon>Lysobacteraceae</taxon>
        <taxon>Lysobacter</taxon>
    </lineage>
</organism>
<feature type="transmembrane region" description="Helical" evidence="1">
    <location>
        <begin position="112"/>
        <end position="130"/>
    </location>
</feature>
<feature type="transmembrane region" description="Helical" evidence="1">
    <location>
        <begin position="39"/>
        <end position="58"/>
    </location>
</feature>
<feature type="transmembrane region" description="Helical" evidence="1">
    <location>
        <begin position="162"/>
        <end position="183"/>
    </location>
</feature>
<gene>
    <name evidence="2" type="ORF">GCM10025759_10980</name>
</gene>
<evidence type="ECO:0000313" key="2">
    <source>
        <dbReference type="EMBL" id="GAA5071645.1"/>
    </source>
</evidence>
<keyword evidence="1" id="KW-0812">Transmembrane</keyword>
<keyword evidence="1" id="KW-0472">Membrane</keyword>
<reference evidence="3" key="1">
    <citation type="journal article" date="2019" name="Int. J. Syst. Evol. Microbiol.">
        <title>The Global Catalogue of Microorganisms (GCM) 10K type strain sequencing project: providing services to taxonomists for standard genome sequencing and annotation.</title>
        <authorList>
            <consortium name="The Broad Institute Genomics Platform"/>
            <consortium name="The Broad Institute Genome Sequencing Center for Infectious Disease"/>
            <person name="Wu L."/>
            <person name="Ma J."/>
        </authorList>
    </citation>
    <scope>NUCLEOTIDE SEQUENCE [LARGE SCALE GENOMIC DNA]</scope>
    <source>
        <strain evidence="3">JCM 19212</strain>
    </source>
</reference>
<dbReference type="RefSeq" id="WP_158982433.1">
    <property type="nucleotide sequence ID" value="NZ_BAABKY010000001.1"/>
</dbReference>
<evidence type="ECO:0008006" key="4">
    <source>
        <dbReference type="Google" id="ProtNLM"/>
    </source>
</evidence>